<dbReference type="PANTHER" id="PTHR48223">
    <property type="entry name" value="DEFECTIVE 2759, PUTATIVE ISOFORM 1-RELATED"/>
    <property type="match status" value="1"/>
</dbReference>
<reference evidence="1" key="1">
    <citation type="journal article" date="2019" name="Sci. Rep.">
        <title>Draft genome of Tanacetum cinerariifolium, the natural source of mosquito coil.</title>
        <authorList>
            <person name="Yamashiro T."/>
            <person name="Shiraishi A."/>
            <person name="Satake H."/>
            <person name="Nakayama K."/>
        </authorList>
    </citation>
    <scope>NUCLEOTIDE SEQUENCE</scope>
</reference>
<dbReference type="AlphaFoldDB" id="A0A699IIS5"/>
<comment type="caution">
    <text evidence="1">The sequence shown here is derived from an EMBL/GenBank/DDBJ whole genome shotgun (WGS) entry which is preliminary data.</text>
</comment>
<proteinExistence type="predicted"/>
<evidence type="ECO:0000313" key="1">
    <source>
        <dbReference type="EMBL" id="GEZ41186.1"/>
    </source>
</evidence>
<name>A0A699IIS5_TANCI</name>
<gene>
    <name evidence="1" type="ORF">Tci_513159</name>
</gene>
<accession>A0A699IIS5</accession>
<dbReference type="EMBL" id="BKCJ010275752">
    <property type="protein sequence ID" value="GEZ41186.1"/>
    <property type="molecule type" value="Genomic_DNA"/>
</dbReference>
<protein>
    <submittedName>
        <fullName evidence="1">Embryo defective</fullName>
    </submittedName>
</protein>
<dbReference type="PANTHER" id="PTHR48223:SF2">
    <property type="entry name" value="ABC TRANSMEMBRANE TYPE-1 DOMAIN-CONTAINING PROTEIN"/>
    <property type="match status" value="1"/>
</dbReference>
<organism evidence="1">
    <name type="scientific">Tanacetum cinerariifolium</name>
    <name type="common">Dalmatian daisy</name>
    <name type="synonym">Chrysanthemum cinerariifolium</name>
    <dbReference type="NCBI Taxonomy" id="118510"/>
    <lineage>
        <taxon>Eukaryota</taxon>
        <taxon>Viridiplantae</taxon>
        <taxon>Streptophyta</taxon>
        <taxon>Embryophyta</taxon>
        <taxon>Tracheophyta</taxon>
        <taxon>Spermatophyta</taxon>
        <taxon>Magnoliopsida</taxon>
        <taxon>eudicotyledons</taxon>
        <taxon>Gunneridae</taxon>
        <taxon>Pentapetalae</taxon>
        <taxon>asterids</taxon>
        <taxon>campanulids</taxon>
        <taxon>Asterales</taxon>
        <taxon>Asteraceae</taxon>
        <taxon>Asteroideae</taxon>
        <taxon>Anthemideae</taxon>
        <taxon>Anthemidinae</taxon>
        <taxon>Tanacetum</taxon>
    </lineage>
</organism>
<sequence length="101" mass="12287">MYSIKTFLFVHAPVNDCEHELQAVGQDGQSLKEFNHRHEKESLQVHIWQHVMYYRNLDYKEEAKRIWNYLQEWIGDKCLDFVESMWSYRGMVGFIKFVKIV</sequence>